<evidence type="ECO:0000256" key="6">
    <source>
        <dbReference type="ARBA" id="ARBA00022691"/>
    </source>
</evidence>
<keyword evidence="13" id="KW-1185">Reference proteome</keyword>
<comment type="similarity">
    <text evidence="2 11">Belongs to the DPH1/DPH2 family. DPH1 subfamily.</text>
</comment>
<gene>
    <name evidence="12" type="ORF">PSACC_02439</name>
</gene>
<dbReference type="FunFam" id="3.40.50.11840:FF:000001">
    <property type="entry name" value="2-(3-amino-3-carboxypropyl)histidine synthase subunit 1"/>
    <property type="match status" value="1"/>
</dbReference>
<organism evidence="12 13">
    <name type="scientific">Paramicrosporidium saccamoebae</name>
    <dbReference type="NCBI Taxonomy" id="1246581"/>
    <lineage>
        <taxon>Eukaryota</taxon>
        <taxon>Fungi</taxon>
        <taxon>Fungi incertae sedis</taxon>
        <taxon>Cryptomycota</taxon>
        <taxon>Cryptomycota incertae sedis</taxon>
        <taxon>Paramicrosporidium</taxon>
    </lineage>
</organism>
<evidence type="ECO:0000256" key="2">
    <source>
        <dbReference type="ARBA" id="ARBA00010173"/>
    </source>
</evidence>
<dbReference type="GO" id="GO:0046872">
    <property type="term" value="F:metal ion binding"/>
    <property type="evidence" value="ECO:0007669"/>
    <property type="project" value="UniProtKB-KW"/>
</dbReference>
<dbReference type="InterPro" id="IPR042265">
    <property type="entry name" value="DPH1/DPH2_3"/>
</dbReference>
<dbReference type="Gene3D" id="3.40.50.11860">
    <property type="entry name" value="Diphthamide synthesis DPH1/DPH2 domain 3"/>
    <property type="match status" value="1"/>
</dbReference>
<keyword evidence="9" id="KW-0411">Iron-sulfur</keyword>
<comment type="function">
    <text evidence="11">Catalyzes the first step of diphthamide biosynthesis, a post-translational modification of histidine which occurs in elongation factor 2.</text>
</comment>
<sequence length="427" mass="47201">MEAVRVSVADPNRKTFTACNSGGDGCCKKDNDKETCALVPVKNTPSGRFLNQIPEDILNNAALNEAIAVLPANYNFEVHKCVWHIQKNGYQRVALQLPEGFQRYALVLSDILVRFGGCIDTVILADVTYGACCIDDFTALLLDCQLIIHYGHSCLVPVTTTRVPALYVFVEISLPHAPLLTVLRQNFVGRRVALLATVQYVSLLHAVKAEVTEMDLYIPQIRPLSPGEVLGCTAPRLPAGTDALMFVADGRFHLEAAMIANPAIPAYRYDPFTKRVFEEQYDHALMLETRRHAIETARPSLHFGVILGTLGRQGSPAVLADIVAKLHAAGKQTTVVLMSEVRPEQLAQFSTVQTWIQTSCPRLSIDWGYTFGVPLLTPYELNVMLQTTESFSMGSYRMDFYATGDMGSGPWTPGYHLRPPRKTNKPC</sequence>
<proteinExistence type="inferred from homology"/>
<dbReference type="InterPro" id="IPR035435">
    <property type="entry name" value="DPH1/DPH2_euk_archaea"/>
</dbReference>
<evidence type="ECO:0000256" key="7">
    <source>
        <dbReference type="ARBA" id="ARBA00022723"/>
    </source>
</evidence>
<dbReference type="Pfam" id="PF01866">
    <property type="entry name" value="Diphthamide_syn"/>
    <property type="match status" value="1"/>
</dbReference>
<evidence type="ECO:0000256" key="9">
    <source>
        <dbReference type="ARBA" id="ARBA00023014"/>
    </source>
</evidence>
<dbReference type="STRING" id="1246581.A0A2H9TJ13"/>
<dbReference type="SFLD" id="SFLDS00032">
    <property type="entry name" value="Radical_SAM_3-amino-3-carboxyp"/>
    <property type="match status" value="1"/>
</dbReference>
<dbReference type="Gene3D" id="3.40.50.11840">
    <property type="entry name" value="Diphthamide synthesis DPH1/DPH2 domain 1"/>
    <property type="match status" value="1"/>
</dbReference>
<dbReference type="GO" id="GO:0090560">
    <property type="term" value="F:2-(3-amino-3-carboxypropyl)histidine synthase activity"/>
    <property type="evidence" value="ECO:0007669"/>
    <property type="project" value="UniProtKB-UniRule"/>
</dbReference>
<dbReference type="FunFam" id="3.40.50.11860:FF:000002">
    <property type="entry name" value="2-(3-amino-3-carboxypropyl)histidine synthase subunit 1"/>
    <property type="match status" value="1"/>
</dbReference>
<dbReference type="InterPro" id="IPR016435">
    <property type="entry name" value="DPH1/DPH2"/>
</dbReference>
<dbReference type="PANTHER" id="PTHR10762:SF1">
    <property type="entry name" value="2-(3-AMINO-3-CARBOXYPROPYL)HISTIDINE SYNTHASE SUBUNIT 1"/>
    <property type="match status" value="1"/>
</dbReference>
<evidence type="ECO:0000256" key="8">
    <source>
        <dbReference type="ARBA" id="ARBA00023004"/>
    </source>
</evidence>
<keyword evidence="6 11" id="KW-0949">S-adenosyl-L-methionine</keyword>
<keyword evidence="7" id="KW-0479">Metal-binding</keyword>
<dbReference type="PIRSF" id="PIRSF004967">
    <property type="entry name" value="DPH1"/>
    <property type="match status" value="1"/>
</dbReference>
<dbReference type="AlphaFoldDB" id="A0A2H9TJ13"/>
<dbReference type="UniPathway" id="UPA00559"/>
<dbReference type="InterPro" id="IPR042263">
    <property type="entry name" value="DPH1/DPH2_1"/>
</dbReference>
<evidence type="ECO:0000313" key="12">
    <source>
        <dbReference type="EMBL" id="PJF17751.1"/>
    </source>
</evidence>
<dbReference type="NCBIfam" id="TIGR00322">
    <property type="entry name" value="diphth2_R"/>
    <property type="match status" value="1"/>
</dbReference>
<dbReference type="PANTHER" id="PTHR10762">
    <property type="entry name" value="DIPHTHAMIDE BIOSYNTHESIS PROTEIN"/>
    <property type="match status" value="1"/>
</dbReference>
<evidence type="ECO:0000256" key="4">
    <source>
        <dbReference type="ARBA" id="ARBA00021915"/>
    </source>
</evidence>
<evidence type="ECO:0000313" key="13">
    <source>
        <dbReference type="Proteomes" id="UP000240830"/>
    </source>
</evidence>
<evidence type="ECO:0000256" key="11">
    <source>
        <dbReference type="PIRNR" id="PIRNR004967"/>
    </source>
</evidence>
<comment type="catalytic activity">
    <reaction evidence="10 11">
        <text>L-histidyl-[translation elongation factor 2] + S-adenosyl-L-methionine = 2-[(3S)-amino-3-carboxypropyl]-L-histidyl-[translation elongation factor 2] + S-methyl-5'-thioadenosine + H(+)</text>
        <dbReference type="Rhea" id="RHEA:36783"/>
        <dbReference type="Rhea" id="RHEA-COMP:9748"/>
        <dbReference type="Rhea" id="RHEA-COMP:9749"/>
        <dbReference type="ChEBI" id="CHEBI:15378"/>
        <dbReference type="ChEBI" id="CHEBI:17509"/>
        <dbReference type="ChEBI" id="CHEBI:29979"/>
        <dbReference type="ChEBI" id="CHEBI:59789"/>
        <dbReference type="ChEBI" id="CHEBI:73995"/>
        <dbReference type="EC" id="2.5.1.108"/>
    </reaction>
</comment>
<name>A0A2H9TJ13_9FUNG</name>
<dbReference type="InterPro" id="IPR042264">
    <property type="entry name" value="DPH1/DPH2_2"/>
</dbReference>
<keyword evidence="5 11" id="KW-0808">Transferase</keyword>
<dbReference type="Gene3D" id="3.40.50.11850">
    <property type="entry name" value="Diphthamide synthesis DPH1/DPH2 domain 2"/>
    <property type="match status" value="1"/>
</dbReference>
<keyword evidence="11" id="KW-0004">4Fe-4S</keyword>
<dbReference type="EC" id="2.5.1.108" evidence="3 11"/>
<protein>
    <recommendedName>
        <fullName evidence="4 11">2-(3-amino-3-carboxypropyl)histidine synthase subunit 1</fullName>
        <ecNumber evidence="3 11">2.5.1.108</ecNumber>
    </recommendedName>
</protein>
<dbReference type="EMBL" id="MTSL01000160">
    <property type="protein sequence ID" value="PJF17751.1"/>
    <property type="molecule type" value="Genomic_DNA"/>
</dbReference>
<dbReference type="GO" id="GO:0051539">
    <property type="term" value="F:4 iron, 4 sulfur cluster binding"/>
    <property type="evidence" value="ECO:0007669"/>
    <property type="project" value="UniProtKB-UniRule"/>
</dbReference>
<evidence type="ECO:0000256" key="5">
    <source>
        <dbReference type="ARBA" id="ARBA00022679"/>
    </source>
</evidence>
<evidence type="ECO:0000256" key="3">
    <source>
        <dbReference type="ARBA" id="ARBA00012221"/>
    </source>
</evidence>
<dbReference type="Proteomes" id="UP000240830">
    <property type="component" value="Unassembled WGS sequence"/>
</dbReference>
<evidence type="ECO:0000256" key="1">
    <source>
        <dbReference type="ARBA" id="ARBA00005156"/>
    </source>
</evidence>
<comment type="caution">
    <text evidence="12">The sequence shown here is derived from an EMBL/GenBank/DDBJ whole genome shotgun (WGS) entry which is preliminary data.</text>
</comment>
<comment type="pathway">
    <text evidence="1 11">Protein modification; peptidyl-diphthamide biosynthesis.</text>
</comment>
<accession>A0A2H9TJ13</accession>
<reference evidence="12 13" key="1">
    <citation type="submission" date="2016-10" db="EMBL/GenBank/DDBJ databases">
        <title>The genome of Paramicrosporidium saccamoebae is the missing link in understanding Cryptomycota and Microsporidia evolution.</title>
        <authorList>
            <person name="Quandt C.A."/>
            <person name="Beaudet D."/>
            <person name="Corsaro D."/>
            <person name="Michel R."/>
            <person name="Corradi N."/>
            <person name="James T."/>
        </authorList>
    </citation>
    <scope>NUCLEOTIDE SEQUENCE [LARGE SCALE GENOMIC DNA]</scope>
    <source>
        <strain evidence="12 13">KSL3</strain>
    </source>
</reference>
<dbReference type="OrthoDB" id="1649088at2759"/>
<comment type="cofactor">
    <cofactor evidence="11">
        <name>[4Fe-4S] cluster</name>
        <dbReference type="ChEBI" id="CHEBI:49883"/>
    </cofactor>
    <text evidence="11">Binds 1 [4Fe-4S] cluster per subunit. The cluster is coordinated with 3 cysteines and an exchangeable S-adenosyl-L-methionine.</text>
</comment>
<dbReference type="GO" id="GO:0017183">
    <property type="term" value="P:protein histidyl modification to diphthamide"/>
    <property type="evidence" value="ECO:0007669"/>
    <property type="project" value="UniProtKB-UniRule"/>
</dbReference>
<keyword evidence="8" id="KW-0408">Iron</keyword>
<evidence type="ECO:0000256" key="10">
    <source>
        <dbReference type="ARBA" id="ARBA00048403"/>
    </source>
</evidence>